<evidence type="ECO:0000313" key="2">
    <source>
        <dbReference type="Proteomes" id="UP000814033"/>
    </source>
</evidence>
<reference evidence="1" key="1">
    <citation type="submission" date="2021-02" db="EMBL/GenBank/DDBJ databases">
        <authorList>
            <consortium name="DOE Joint Genome Institute"/>
            <person name="Ahrendt S."/>
            <person name="Looney B.P."/>
            <person name="Miyauchi S."/>
            <person name="Morin E."/>
            <person name="Drula E."/>
            <person name="Courty P.E."/>
            <person name="Chicoki N."/>
            <person name="Fauchery L."/>
            <person name="Kohler A."/>
            <person name="Kuo A."/>
            <person name="Labutti K."/>
            <person name="Pangilinan J."/>
            <person name="Lipzen A."/>
            <person name="Riley R."/>
            <person name="Andreopoulos W."/>
            <person name="He G."/>
            <person name="Johnson J."/>
            <person name="Barry K.W."/>
            <person name="Grigoriev I.V."/>
            <person name="Nagy L."/>
            <person name="Hibbett D."/>
            <person name="Henrissat B."/>
            <person name="Matheny P.B."/>
            <person name="Labbe J."/>
            <person name="Martin F."/>
        </authorList>
    </citation>
    <scope>NUCLEOTIDE SEQUENCE</scope>
    <source>
        <strain evidence="1">FP105234-sp</strain>
    </source>
</reference>
<evidence type="ECO:0000313" key="1">
    <source>
        <dbReference type="EMBL" id="KAI0053563.1"/>
    </source>
</evidence>
<accession>A0ACB8SAR5</accession>
<organism evidence="1 2">
    <name type="scientific">Auriscalpium vulgare</name>
    <dbReference type="NCBI Taxonomy" id="40419"/>
    <lineage>
        <taxon>Eukaryota</taxon>
        <taxon>Fungi</taxon>
        <taxon>Dikarya</taxon>
        <taxon>Basidiomycota</taxon>
        <taxon>Agaricomycotina</taxon>
        <taxon>Agaricomycetes</taxon>
        <taxon>Russulales</taxon>
        <taxon>Auriscalpiaceae</taxon>
        <taxon>Auriscalpium</taxon>
    </lineage>
</organism>
<name>A0ACB8SAR5_9AGAM</name>
<dbReference type="Proteomes" id="UP000814033">
    <property type="component" value="Unassembled WGS sequence"/>
</dbReference>
<protein>
    <submittedName>
        <fullName evidence="1">VID27-domain-containing protein</fullName>
    </submittedName>
</protein>
<comment type="caution">
    <text evidence="1">The sequence shown here is derived from an EMBL/GenBank/DDBJ whole genome shotgun (WGS) entry which is preliminary data.</text>
</comment>
<dbReference type="EMBL" id="MU275839">
    <property type="protein sequence ID" value="KAI0053563.1"/>
    <property type="molecule type" value="Genomic_DNA"/>
</dbReference>
<reference evidence="1" key="2">
    <citation type="journal article" date="2022" name="New Phytol.">
        <title>Evolutionary transition to the ectomycorrhizal habit in the genomes of a hyperdiverse lineage of mushroom-forming fungi.</title>
        <authorList>
            <person name="Looney B."/>
            <person name="Miyauchi S."/>
            <person name="Morin E."/>
            <person name="Drula E."/>
            <person name="Courty P.E."/>
            <person name="Kohler A."/>
            <person name="Kuo A."/>
            <person name="LaButti K."/>
            <person name="Pangilinan J."/>
            <person name="Lipzen A."/>
            <person name="Riley R."/>
            <person name="Andreopoulos W."/>
            <person name="He G."/>
            <person name="Johnson J."/>
            <person name="Nolan M."/>
            <person name="Tritt A."/>
            <person name="Barry K.W."/>
            <person name="Grigoriev I.V."/>
            <person name="Nagy L.G."/>
            <person name="Hibbett D."/>
            <person name="Henrissat B."/>
            <person name="Matheny P.B."/>
            <person name="Labbe J."/>
            <person name="Martin F.M."/>
        </authorList>
    </citation>
    <scope>NUCLEOTIDE SEQUENCE</scope>
    <source>
        <strain evidence="1">FP105234-sp</strain>
    </source>
</reference>
<gene>
    <name evidence="1" type="ORF">FA95DRAFT_1530354</name>
</gene>
<proteinExistence type="predicted"/>
<sequence>MNIFRSLMGKVWQDPNAAEVVKISTGQLYLVRPGNVRSSRECIYNDAMATIRRVASVEHNFQLVVTRVYEDGDQELLEDEEETDEERVFLISEELEFHTGETEGEPTFVWRDLQGDVDELYEFVAPGTNAPTRAFFETCMYRAMYERKYKTSADSLADDELSEFIWQPPPAKGKAKAPAKKKATSRDASLTEAMESMSVKSKGKAPQSPPVSPTSPAPRSAADAGLVDVIQEQAELYLWNREHSFFTKEGEEQVTATVKQRTDVPFMFFLTASDSQGQVLAHRLSSDLSPRWSPPTWSLTWNYLADDNNQSSWCLRFTSQTAFENFQVELTKCLWETLNRTSWEKVKDNDREYVLSANVEDYEMKETDEDEEEAVLEELEEQSEEEEEEEDEEADGLPENLREGRNKQLTVGYKGDRSYVVRGNNIGVFRHTNDDVKYYATISKVADTKGKQFEPSNVMLHDQDSKMIIMNPSAPNSLFSMDIERGKIVEEWKVHENVPVQHIAPENKFAQTTPEQTLVGTSSNALFRIDPRVSGMKLVDSQFKQYVAKNKFSGVATTASGKLAVASEKGDIRLFDSIGKNAKTALAPLGDPILGVDTTADGRWVVATTKTYLLLVDTLIGQGKYAGSLGFDRSFPADAKPQPKRLQLRAEHVAYMNHNITFTPARFNMGQGQEENAIVTSTGQYVIAWDFAKVKKGQMDKYDIKKYEDLVVQDSFRFGDDKEIIVALQNNVLALNKKNLRKPTRTSLAPESRSSRSRSNIVNAPY</sequence>
<keyword evidence="2" id="KW-1185">Reference proteome</keyword>